<proteinExistence type="inferred from homology"/>
<keyword evidence="3" id="KW-0904">Protein phosphatase</keyword>
<dbReference type="GO" id="GO:0004725">
    <property type="term" value="F:protein tyrosine phosphatase activity"/>
    <property type="evidence" value="ECO:0007669"/>
    <property type="project" value="InterPro"/>
</dbReference>
<comment type="similarity">
    <text evidence="1">Belongs to the low molecular weight phosphotyrosine protein phosphatase family.</text>
</comment>
<dbReference type="Pfam" id="PF01451">
    <property type="entry name" value="LMWPc"/>
    <property type="match status" value="1"/>
</dbReference>
<dbReference type="SUPFAM" id="SSF52788">
    <property type="entry name" value="Phosphotyrosine protein phosphatases I"/>
    <property type="match status" value="1"/>
</dbReference>
<evidence type="ECO:0000313" key="5">
    <source>
        <dbReference type="EMBL" id="VAX18178.1"/>
    </source>
</evidence>
<dbReference type="PANTHER" id="PTHR11717:SF31">
    <property type="entry name" value="LOW MOLECULAR WEIGHT PROTEIN-TYROSINE-PHOSPHATASE ETP-RELATED"/>
    <property type="match status" value="1"/>
</dbReference>
<dbReference type="InterPro" id="IPR017867">
    <property type="entry name" value="Tyr_phospatase_low_mol_wt"/>
</dbReference>
<protein>
    <recommendedName>
        <fullName evidence="4">Phosphotyrosine protein phosphatase I domain-containing protein</fullName>
    </recommendedName>
</protein>
<reference evidence="5" key="1">
    <citation type="submission" date="2018-06" db="EMBL/GenBank/DDBJ databases">
        <authorList>
            <person name="Zhirakovskaya E."/>
        </authorList>
    </citation>
    <scope>NUCLEOTIDE SEQUENCE</scope>
</reference>
<sequence>MRSVLFVCTGNLCRSPMAEYLLQERLKQLGEENVLVESAGTIAGDGNMAAQKAVETMAGLGIDMGAHRARLLTGDMIDTADLVVVMEKYHYGAVVDLRPEAALKTVMMGKYLDGHEQMEIPDPYGGSREGFVKAVKMLEEATQAVADDLTGGKSDDSG</sequence>
<keyword evidence="2" id="KW-0378">Hydrolase</keyword>
<dbReference type="InterPro" id="IPR023485">
    <property type="entry name" value="Ptyr_pPase"/>
</dbReference>
<dbReference type="AlphaFoldDB" id="A0A3B1C2X5"/>
<organism evidence="5">
    <name type="scientific">hydrothermal vent metagenome</name>
    <dbReference type="NCBI Taxonomy" id="652676"/>
    <lineage>
        <taxon>unclassified sequences</taxon>
        <taxon>metagenomes</taxon>
        <taxon>ecological metagenomes</taxon>
    </lineage>
</organism>
<evidence type="ECO:0000256" key="1">
    <source>
        <dbReference type="ARBA" id="ARBA00011063"/>
    </source>
</evidence>
<gene>
    <name evidence="5" type="ORF">MNBD_NITROSPINAE04-1535</name>
</gene>
<accession>A0A3B1C2X5</accession>
<feature type="domain" description="Phosphotyrosine protein phosphatase I" evidence="4">
    <location>
        <begin position="2"/>
        <end position="148"/>
    </location>
</feature>
<dbReference type="CDD" id="cd16343">
    <property type="entry name" value="LMWPTP"/>
    <property type="match status" value="1"/>
</dbReference>
<evidence type="ECO:0000256" key="2">
    <source>
        <dbReference type="ARBA" id="ARBA00022801"/>
    </source>
</evidence>
<dbReference type="EMBL" id="UOGA01000117">
    <property type="protein sequence ID" value="VAX18178.1"/>
    <property type="molecule type" value="Genomic_DNA"/>
</dbReference>
<dbReference type="PANTHER" id="PTHR11717">
    <property type="entry name" value="LOW MOLECULAR WEIGHT PROTEIN TYROSINE PHOSPHATASE"/>
    <property type="match status" value="1"/>
</dbReference>
<evidence type="ECO:0000259" key="4">
    <source>
        <dbReference type="SMART" id="SM00226"/>
    </source>
</evidence>
<evidence type="ECO:0000256" key="3">
    <source>
        <dbReference type="ARBA" id="ARBA00022912"/>
    </source>
</evidence>
<dbReference type="PRINTS" id="PR00719">
    <property type="entry name" value="LMWPTPASE"/>
</dbReference>
<name>A0A3B1C2X5_9ZZZZ</name>
<dbReference type="Gene3D" id="3.40.50.2300">
    <property type="match status" value="1"/>
</dbReference>
<dbReference type="SMART" id="SM00226">
    <property type="entry name" value="LMWPc"/>
    <property type="match status" value="1"/>
</dbReference>
<dbReference type="InterPro" id="IPR036196">
    <property type="entry name" value="Ptyr_pPase_sf"/>
</dbReference>
<dbReference type="InterPro" id="IPR050438">
    <property type="entry name" value="LMW_PTPase"/>
</dbReference>